<keyword evidence="1" id="KW-1133">Transmembrane helix</keyword>
<evidence type="ECO:0000313" key="2">
    <source>
        <dbReference type="EMBL" id="TYS82515.1"/>
    </source>
</evidence>
<dbReference type="AlphaFoldDB" id="A0A5D4U5A6"/>
<gene>
    <name evidence="2" type="ORF">FZC80_05550</name>
</gene>
<dbReference type="OrthoDB" id="2974508at2"/>
<evidence type="ECO:0000256" key="1">
    <source>
        <dbReference type="SAM" id="Phobius"/>
    </source>
</evidence>
<protein>
    <submittedName>
        <fullName evidence="2">Short-chain dehydrogenase</fullName>
    </submittedName>
</protein>
<organism evidence="2 3">
    <name type="scientific">Rossellomorea aquimaris</name>
    <dbReference type="NCBI Taxonomy" id="189382"/>
    <lineage>
        <taxon>Bacteria</taxon>
        <taxon>Bacillati</taxon>
        <taxon>Bacillota</taxon>
        <taxon>Bacilli</taxon>
        <taxon>Bacillales</taxon>
        <taxon>Bacillaceae</taxon>
        <taxon>Rossellomorea</taxon>
    </lineage>
</organism>
<feature type="transmembrane region" description="Helical" evidence="1">
    <location>
        <begin position="12"/>
        <end position="32"/>
    </location>
</feature>
<proteinExistence type="predicted"/>
<keyword evidence="1" id="KW-0472">Membrane</keyword>
<dbReference type="Proteomes" id="UP000325054">
    <property type="component" value="Unassembled WGS sequence"/>
</dbReference>
<accession>A0A5D4U5A6</accession>
<dbReference type="EMBL" id="VTEW01000004">
    <property type="protein sequence ID" value="TYS82515.1"/>
    <property type="molecule type" value="Genomic_DNA"/>
</dbReference>
<sequence>MTKRRSNMKEGVAYLTILLVISFAFFLFITSWLETGEPAIVFVLIILAADKILDKNKWLIEGYLKRYNRDKSEDKGNIRF</sequence>
<keyword evidence="1" id="KW-0812">Transmembrane</keyword>
<evidence type="ECO:0000313" key="3">
    <source>
        <dbReference type="Proteomes" id="UP000325054"/>
    </source>
</evidence>
<reference evidence="2 3" key="1">
    <citation type="submission" date="2019-08" db="EMBL/GenBank/DDBJ databases">
        <title>Bacillus genomes from the desert of Cuatro Cienegas, Coahuila.</title>
        <authorList>
            <person name="Olmedo-Alvarez G."/>
        </authorList>
    </citation>
    <scope>NUCLEOTIDE SEQUENCE [LARGE SCALE GENOMIC DNA]</scope>
    <source>
        <strain evidence="2 3">CH451a_14T</strain>
    </source>
</reference>
<comment type="caution">
    <text evidence="2">The sequence shown here is derived from an EMBL/GenBank/DDBJ whole genome shotgun (WGS) entry which is preliminary data.</text>
</comment>
<name>A0A5D4U5A6_9BACI</name>